<proteinExistence type="predicted"/>
<dbReference type="Pfam" id="PF12897">
    <property type="entry name" value="Asp_aminotransf"/>
    <property type="match status" value="1"/>
</dbReference>
<dbReference type="PANTHER" id="PTHR43799">
    <property type="entry name" value="AMINOTRANSFERASE, PUTATIVE-RELATED"/>
    <property type="match status" value="1"/>
</dbReference>
<accession>N2AH18</accession>
<evidence type="ECO:0008006" key="3">
    <source>
        <dbReference type="Google" id="ProtNLM"/>
    </source>
</evidence>
<evidence type="ECO:0000313" key="1">
    <source>
        <dbReference type="EMBL" id="EMZ25768.1"/>
    </source>
</evidence>
<dbReference type="PATRIC" id="fig|1235802.3.peg.2938"/>
<dbReference type="InterPro" id="IPR015424">
    <property type="entry name" value="PyrdxlP-dep_Trfase"/>
</dbReference>
<comment type="caution">
    <text evidence="1">The sequence shown here is derived from an EMBL/GenBank/DDBJ whole genome shotgun (WGS) entry which is preliminary data.</text>
</comment>
<gene>
    <name evidence="1" type="ORF">C823_02784</name>
</gene>
<reference evidence="1 2" key="1">
    <citation type="journal article" date="2014" name="Genome Announc.">
        <title>Draft genome sequences of the altered schaedler flora, a defined bacterial community from gnotobiotic mice.</title>
        <authorList>
            <person name="Wannemuehler M.J."/>
            <person name="Overstreet A.M."/>
            <person name="Ward D.V."/>
            <person name="Phillips G.J."/>
        </authorList>
    </citation>
    <scope>NUCLEOTIDE SEQUENCE [LARGE SCALE GENOMIC DNA]</scope>
    <source>
        <strain evidence="1 2">ASF492</strain>
    </source>
</reference>
<dbReference type="PANTHER" id="PTHR43799:SF1">
    <property type="entry name" value="ASPARTATE AMINOTRANSFERASE"/>
    <property type="match status" value="1"/>
</dbReference>
<dbReference type="InterPro" id="IPR024551">
    <property type="entry name" value="AspAT_Ic"/>
</dbReference>
<dbReference type="SUPFAM" id="SSF53383">
    <property type="entry name" value="PLP-dependent transferases"/>
    <property type="match status" value="1"/>
</dbReference>
<dbReference type="AlphaFoldDB" id="N2AH18"/>
<dbReference type="Proteomes" id="UP000012589">
    <property type="component" value="Unassembled WGS sequence"/>
</dbReference>
<dbReference type="STRING" id="1235802.C823_02784"/>
<dbReference type="InterPro" id="IPR015421">
    <property type="entry name" value="PyrdxlP-dep_Trfase_major"/>
</dbReference>
<dbReference type="eggNOG" id="COG1167">
    <property type="taxonomic scope" value="Bacteria"/>
</dbReference>
<sequence length="430" mass="48186">MKTYADMTREELLALKAELDEQFKTEEAKGHSFNMARGKPGVSQLVLSMPMLSVINDESDMNTVLGNDTRNYGDWDGIGECRRMMAGMLGVQKDNVIVCGNSSLNIMYDTVVRSMVRGVNGSKPWCKLDKVKFLCPVPGYDRHFKITEVFDIEMINIPMRDDGPDMDLVEQYVNHDDAVKGIWCVPKYSNPTGISYSDEVVRRFANLKPKAEDFRIFWDNAYCIHHLYDDRQDEILNILDECEKAGNPNMVYIFCSTSKVSFPGSGVSAIATSLENMDFIKKYMTTQIIGHDKINQLRHVRFFKDIDGMKAHMKKHAAILRPKFEAVLGILEEELAGLGIGSWTKPNGGYFISFESMPGCAKSVVAKCKQLGMVLTDAGATYPYGNDPQDSNIRIAPSFPTPEEMVDATKILVLCVKLASVEKLLADMEA</sequence>
<keyword evidence="2" id="KW-1185">Reference proteome</keyword>
<protein>
    <recommendedName>
        <fullName evidence="3">Aminotransferase class I/classII domain-containing protein</fullName>
    </recommendedName>
</protein>
<organism evidence="1 2">
    <name type="scientific">Eubacterium plexicaudatum ASF492</name>
    <dbReference type="NCBI Taxonomy" id="1235802"/>
    <lineage>
        <taxon>Bacteria</taxon>
        <taxon>Bacillati</taxon>
        <taxon>Bacillota</taxon>
        <taxon>Clostridia</taxon>
        <taxon>Eubacteriales</taxon>
        <taxon>Eubacteriaceae</taxon>
        <taxon>Eubacterium</taxon>
    </lineage>
</organism>
<dbReference type="InterPro" id="IPR015422">
    <property type="entry name" value="PyrdxlP-dep_Trfase_small"/>
</dbReference>
<dbReference type="Gene3D" id="3.90.1150.10">
    <property type="entry name" value="Aspartate Aminotransferase, domain 1"/>
    <property type="match status" value="1"/>
</dbReference>
<dbReference type="GO" id="GO:0004069">
    <property type="term" value="F:L-aspartate:2-oxoglutarate aminotransferase activity"/>
    <property type="evidence" value="ECO:0007669"/>
    <property type="project" value="InterPro"/>
</dbReference>
<evidence type="ECO:0000313" key="2">
    <source>
        <dbReference type="Proteomes" id="UP000012589"/>
    </source>
</evidence>
<dbReference type="OrthoDB" id="9802328at2"/>
<dbReference type="HOGENOM" id="CLU_635914_0_0_9"/>
<name>N2AH18_9FIRM</name>
<dbReference type="Gene3D" id="3.40.640.10">
    <property type="entry name" value="Type I PLP-dependent aspartate aminotransferase-like (Major domain)"/>
    <property type="match status" value="1"/>
</dbReference>
<dbReference type="EMBL" id="AQFT01000087">
    <property type="protein sequence ID" value="EMZ25768.1"/>
    <property type="molecule type" value="Genomic_DNA"/>
</dbReference>